<evidence type="ECO:0000256" key="1">
    <source>
        <dbReference type="ARBA" id="ARBA00004418"/>
    </source>
</evidence>
<dbReference type="STRING" id="1648404.CP97_00405"/>
<keyword evidence="4 7" id="KW-0574">Periplasm</keyword>
<dbReference type="GO" id="GO:0042597">
    <property type="term" value="C:periplasmic space"/>
    <property type="evidence" value="ECO:0007669"/>
    <property type="project" value="UniProtKB-SubCell"/>
</dbReference>
<keyword evidence="11" id="KW-1185">Reference proteome</keyword>
<feature type="domain" description="Thioredoxin-like fold" evidence="9">
    <location>
        <begin position="166"/>
        <end position="279"/>
    </location>
</feature>
<dbReference type="PANTHER" id="PTHR35272:SF3">
    <property type="entry name" value="THIOL:DISULFIDE INTERCHANGE PROTEIN DSBC"/>
    <property type="match status" value="1"/>
</dbReference>
<evidence type="ECO:0000256" key="3">
    <source>
        <dbReference type="ARBA" id="ARBA00022729"/>
    </source>
</evidence>
<evidence type="ECO:0000256" key="4">
    <source>
        <dbReference type="ARBA" id="ARBA00022764"/>
    </source>
</evidence>
<evidence type="ECO:0000256" key="5">
    <source>
        <dbReference type="ARBA" id="ARBA00023157"/>
    </source>
</evidence>
<dbReference type="EMBL" id="CP011310">
    <property type="protein sequence ID" value="AKQ40839.1"/>
    <property type="molecule type" value="Genomic_DNA"/>
</dbReference>
<dbReference type="InterPro" id="IPR051470">
    <property type="entry name" value="Thiol:disulfide_interchange"/>
</dbReference>
<dbReference type="Proteomes" id="UP000059113">
    <property type="component" value="Chromosome"/>
</dbReference>
<dbReference type="SUPFAM" id="SSF54423">
    <property type="entry name" value="DsbC/DsbG N-terminal domain-like"/>
    <property type="match status" value="1"/>
</dbReference>
<reference evidence="10 11" key="1">
    <citation type="journal article" date="2015" name="Int. J. Syst. Evol. Microbiol.">
        <title>Erythrobacter atlanticus sp. nov., a bacterium from ocean sediment able to degrade polycyclic aromatic hydrocarbons.</title>
        <authorList>
            <person name="Zhuang L."/>
            <person name="Liu Y."/>
            <person name="Wang L."/>
            <person name="Wang W."/>
            <person name="Shao Z."/>
        </authorList>
    </citation>
    <scope>NUCLEOTIDE SEQUENCE [LARGE SCALE GENOMIC DNA]</scope>
    <source>
        <strain evidence="11">s21-N3</strain>
    </source>
</reference>
<organism evidence="10 11">
    <name type="scientific">Aurantiacibacter atlanticus</name>
    <dbReference type="NCBI Taxonomy" id="1648404"/>
    <lineage>
        <taxon>Bacteria</taxon>
        <taxon>Pseudomonadati</taxon>
        <taxon>Pseudomonadota</taxon>
        <taxon>Alphaproteobacteria</taxon>
        <taxon>Sphingomonadales</taxon>
        <taxon>Erythrobacteraceae</taxon>
        <taxon>Aurantiacibacter</taxon>
    </lineage>
</organism>
<evidence type="ECO:0000259" key="9">
    <source>
        <dbReference type="Pfam" id="PF13098"/>
    </source>
</evidence>
<dbReference type="PATRIC" id="fig|1648404.4.peg.87"/>
<keyword evidence="3 7" id="KW-0732">Signal</keyword>
<dbReference type="Pfam" id="PF13098">
    <property type="entry name" value="Thioredoxin_2"/>
    <property type="match status" value="1"/>
</dbReference>
<dbReference type="InterPro" id="IPR033954">
    <property type="entry name" value="DiS-bond_Isoase_DsbC/G"/>
</dbReference>
<keyword evidence="6 7" id="KW-0676">Redox-active center</keyword>
<dbReference type="Pfam" id="PF10411">
    <property type="entry name" value="DsbC_N"/>
    <property type="match status" value="1"/>
</dbReference>
<dbReference type="Gene3D" id="3.40.30.10">
    <property type="entry name" value="Glutaredoxin"/>
    <property type="match status" value="1"/>
</dbReference>
<dbReference type="RefSeq" id="WP_048884320.1">
    <property type="nucleotide sequence ID" value="NZ_CP011310.1"/>
</dbReference>
<proteinExistence type="inferred from homology"/>
<evidence type="ECO:0000256" key="6">
    <source>
        <dbReference type="ARBA" id="ARBA00023284"/>
    </source>
</evidence>
<accession>A0A0H4VCM9</accession>
<comment type="subcellular location">
    <subcellularLocation>
        <location evidence="1 7">Periplasm</location>
    </subcellularLocation>
</comment>
<dbReference type="PANTHER" id="PTHR35272">
    <property type="entry name" value="THIOL:DISULFIDE INTERCHANGE PROTEIN DSBC-RELATED"/>
    <property type="match status" value="1"/>
</dbReference>
<dbReference type="InterPro" id="IPR018950">
    <property type="entry name" value="DiS-bond_isomerase_DsbC/G_N"/>
</dbReference>
<evidence type="ECO:0000256" key="7">
    <source>
        <dbReference type="RuleBase" id="RU364038"/>
    </source>
</evidence>
<dbReference type="OrthoDB" id="12976at2"/>
<name>A0A0H4VCM9_9SPHN</name>
<evidence type="ECO:0000259" key="8">
    <source>
        <dbReference type="Pfam" id="PF10411"/>
    </source>
</evidence>
<dbReference type="InterPro" id="IPR009094">
    <property type="entry name" value="DiS-bond_isomerase_DsbC/G_N_sf"/>
</dbReference>
<evidence type="ECO:0000313" key="11">
    <source>
        <dbReference type="Proteomes" id="UP000059113"/>
    </source>
</evidence>
<dbReference type="InterPro" id="IPR036249">
    <property type="entry name" value="Thioredoxin-like_sf"/>
</dbReference>
<dbReference type="InterPro" id="IPR012336">
    <property type="entry name" value="Thioredoxin-like_fold"/>
</dbReference>
<reference evidence="11" key="2">
    <citation type="submission" date="2015-04" db="EMBL/GenBank/DDBJ databases">
        <title>The complete genome sequence of Erythrobacter sp. s21-N3.</title>
        <authorList>
            <person name="Zhuang L."/>
            <person name="Liu Y."/>
            <person name="Shao Z."/>
        </authorList>
    </citation>
    <scope>NUCLEOTIDE SEQUENCE [LARGE SCALE GENOMIC DNA]</scope>
    <source>
        <strain evidence="11">s21-N3</strain>
    </source>
</reference>
<gene>
    <name evidence="10" type="ORF">CP97_00405</name>
</gene>
<dbReference type="Gene3D" id="3.10.450.70">
    <property type="entry name" value="Disulphide bond isomerase, DsbC/G, N-terminal"/>
    <property type="match status" value="1"/>
</dbReference>
<dbReference type="SUPFAM" id="SSF52833">
    <property type="entry name" value="Thioredoxin-like"/>
    <property type="match status" value="1"/>
</dbReference>
<comment type="function">
    <text evidence="7">Required for disulfide bond formation in some periplasmic proteins. Acts by transferring its disulfide bond to other proteins and is reduced in the process.</text>
</comment>
<dbReference type="KEGG" id="ery:CP97_00405"/>
<sequence length="290" mass="30516">MNYNDHRPGLKTRAAHFALACSGAAAVLTLGVSAVTAMPASASALASDVAQALKLRLPKTPIDAISCDKLGPWCEVVSGDTLFYIDETARYLFVGRLYDMEERRDVTAARLLELNPDLLAAVAPRAGGETQPGGNKPPAQMAATRVDLSTLPVAGAIHWGNPKGEKLVVFSDFQCGYCQRLAGELAKAKVHVEERPISIFGAASRQVSKAVLCAKDPVKALHAAYAGQAPATGKTCKQAKALDANEAFAKSNGFTGTPVIVRARDGAVLHGYRDAATIRSFVSRAKGSAQ</sequence>
<keyword evidence="5" id="KW-1015">Disulfide bond</keyword>
<evidence type="ECO:0000256" key="2">
    <source>
        <dbReference type="ARBA" id="ARBA00009813"/>
    </source>
</evidence>
<evidence type="ECO:0000313" key="10">
    <source>
        <dbReference type="EMBL" id="AKQ40839.1"/>
    </source>
</evidence>
<protein>
    <recommendedName>
        <fullName evidence="7">Thiol:disulfide interchange protein</fullName>
    </recommendedName>
</protein>
<dbReference type="CDD" id="cd03020">
    <property type="entry name" value="DsbA_DsbC_DsbG"/>
    <property type="match status" value="1"/>
</dbReference>
<feature type="domain" description="Disulphide bond isomerase DsbC/G N-terminal" evidence="8">
    <location>
        <begin position="41"/>
        <end position="108"/>
    </location>
</feature>
<comment type="similarity">
    <text evidence="2 7">Belongs to the thioredoxin family. DsbC subfamily.</text>
</comment>
<dbReference type="AlphaFoldDB" id="A0A0H4VCM9"/>